<protein>
    <submittedName>
        <fullName evidence="2">Ephrin type-A receptor 4-A</fullName>
    </submittedName>
</protein>
<evidence type="ECO:0000313" key="2">
    <source>
        <dbReference type="EMBL" id="KAJ8034568.1"/>
    </source>
</evidence>
<dbReference type="GO" id="GO:0004714">
    <property type="term" value="F:transmembrane receptor protein tyrosine kinase activity"/>
    <property type="evidence" value="ECO:0007669"/>
    <property type="project" value="TreeGrafter"/>
</dbReference>
<gene>
    <name evidence="2" type="ORF">HOLleu_21459</name>
</gene>
<accession>A0A9Q1BXP6</accession>
<dbReference type="InterPro" id="IPR001245">
    <property type="entry name" value="Ser-Thr/Tyr_kinase_cat_dom"/>
</dbReference>
<dbReference type="SMART" id="SM00219">
    <property type="entry name" value="TyrKc"/>
    <property type="match status" value="1"/>
</dbReference>
<dbReference type="GO" id="GO:0005524">
    <property type="term" value="F:ATP binding"/>
    <property type="evidence" value="ECO:0007669"/>
    <property type="project" value="InterPro"/>
</dbReference>
<dbReference type="PANTHER" id="PTHR24416:SF600">
    <property type="entry name" value="PDGF- AND VEGF-RECEPTOR RELATED, ISOFORM J"/>
    <property type="match status" value="1"/>
</dbReference>
<dbReference type="AlphaFoldDB" id="A0A9Q1BXP6"/>
<dbReference type="GO" id="GO:0007169">
    <property type="term" value="P:cell surface receptor protein tyrosine kinase signaling pathway"/>
    <property type="evidence" value="ECO:0007669"/>
    <property type="project" value="TreeGrafter"/>
</dbReference>
<dbReference type="PRINTS" id="PR00109">
    <property type="entry name" value="TYRKINASE"/>
</dbReference>
<dbReference type="Pfam" id="PF07714">
    <property type="entry name" value="PK_Tyr_Ser-Thr"/>
    <property type="match status" value="2"/>
</dbReference>
<organism evidence="2 3">
    <name type="scientific">Holothuria leucospilota</name>
    <name type="common">Black long sea cucumber</name>
    <name type="synonym">Mertensiothuria leucospilota</name>
    <dbReference type="NCBI Taxonomy" id="206669"/>
    <lineage>
        <taxon>Eukaryota</taxon>
        <taxon>Metazoa</taxon>
        <taxon>Echinodermata</taxon>
        <taxon>Eleutherozoa</taxon>
        <taxon>Echinozoa</taxon>
        <taxon>Holothuroidea</taxon>
        <taxon>Aspidochirotacea</taxon>
        <taxon>Aspidochirotida</taxon>
        <taxon>Holothuriidae</taxon>
        <taxon>Holothuria</taxon>
    </lineage>
</organism>
<dbReference type="InterPro" id="IPR011009">
    <property type="entry name" value="Kinase-like_dom_sf"/>
</dbReference>
<comment type="caution">
    <text evidence="2">The sequence shown here is derived from an EMBL/GenBank/DDBJ whole genome shotgun (WGS) entry which is preliminary data.</text>
</comment>
<name>A0A9Q1BXP6_HOLLE</name>
<dbReference type="InterPro" id="IPR050122">
    <property type="entry name" value="RTK"/>
</dbReference>
<evidence type="ECO:0000313" key="3">
    <source>
        <dbReference type="Proteomes" id="UP001152320"/>
    </source>
</evidence>
<dbReference type="GO" id="GO:0005886">
    <property type="term" value="C:plasma membrane"/>
    <property type="evidence" value="ECO:0007669"/>
    <property type="project" value="TreeGrafter"/>
</dbReference>
<feature type="domain" description="Protein kinase" evidence="1">
    <location>
        <begin position="1"/>
        <end position="191"/>
    </location>
</feature>
<keyword evidence="2" id="KW-0675">Receptor</keyword>
<proteinExistence type="predicted"/>
<dbReference type="PANTHER" id="PTHR24416">
    <property type="entry name" value="TYROSINE-PROTEIN KINASE RECEPTOR"/>
    <property type="match status" value="1"/>
</dbReference>
<dbReference type="PROSITE" id="PS50011">
    <property type="entry name" value="PROTEIN_KINASE_DOM"/>
    <property type="match status" value="1"/>
</dbReference>
<keyword evidence="3" id="KW-1185">Reference proteome</keyword>
<dbReference type="InterPro" id="IPR020635">
    <property type="entry name" value="Tyr_kinase_cat_dom"/>
</dbReference>
<evidence type="ECO:0000259" key="1">
    <source>
        <dbReference type="PROSITE" id="PS50011"/>
    </source>
</evidence>
<dbReference type="OrthoDB" id="535945at2759"/>
<sequence length="311" mass="36020">MAQLSLRLGRVEPFCSNAFFITNVTLWLGTGDPQTLESVAPYILINVVKKCSHPGLQCKKVLLNVFQVCKLYDFCPSTAAVKVIEFYAEKGEVKSVTTFAPENIFLREHSPASDIWSLGLTLWEIYSGGEDPFKLVKKEDFERLLKTRVVLRQPVDCPESIFSVMKRCWSKKCQDRPNLYQIKSTFEGTYMTSEDPFKLVKKEDFERLLKTRVVLRQPVDCPESIFSVMKRCWSKKCQDRPNLYQIKSTFEGTYMTSEDPFKLVKKEDFERLLKTRVVLRQPVDCPESIYEAVLVEEMPGPPKPFPDKIYF</sequence>
<dbReference type="EMBL" id="JAIZAY010000010">
    <property type="protein sequence ID" value="KAJ8034568.1"/>
    <property type="molecule type" value="Genomic_DNA"/>
</dbReference>
<reference evidence="2" key="1">
    <citation type="submission" date="2021-10" db="EMBL/GenBank/DDBJ databases">
        <title>Tropical sea cucumber genome reveals ecological adaptation and Cuvierian tubules defense mechanism.</title>
        <authorList>
            <person name="Chen T."/>
        </authorList>
    </citation>
    <scope>NUCLEOTIDE SEQUENCE</scope>
    <source>
        <strain evidence="2">Nanhai2018</strain>
        <tissue evidence="2">Muscle</tissue>
    </source>
</reference>
<dbReference type="GO" id="GO:0043235">
    <property type="term" value="C:receptor complex"/>
    <property type="evidence" value="ECO:0007669"/>
    <property type="project" value="TreeGrafter"/>
</dbReference>
<dbReference type="Proteomes" id="UP001152320">
    <property type="component" value="Chromosome 10"/>
</dbReference>
<dbReference type="InterPro" id="IPR000719">
    <property type="entry name" value="Prot_kinase_dom"/>
</dbReference>
<dbReference type="Gene3D" id="1.10.510.10">
    <property type="entry name" value="Transferase(Phosphotransferase) domain 1"/>
    <property type="match status" value="2"/>
</dbReference>
<dbReference type="SUPFAM" id="SSF56112">
    <property type="entry name" value="Protein kinase-like (PK-like)"/>
    <property type="match status" value="2"/>
</dbReference>